<comment type="caution">
    <text evidence="4">The sequence shown here is derived from an EMBL/GenBank/DDBJ whole genome shotgun (WGS) entry which is preliminary data.</text>
</comment>
<dbReference type="PROSITE" id="PS01002">
    <property type="entry name" value="TCTP_1"/>
    <property type="match status" value="1"/>
</dbReference>
<accession>A0A098VY42</accession>
<dbReference type="AlphaFoldDB" id="A0A098VY42"/>
<dbReference type="PRINTS" id="PR01653">
    <property type="entry name" value="TCTPROTEIN"/>
</dbReference>
<dbReference type="GO" id="GO:0005509">
    <property type="term" value="F:calcium ion binding"/>
    <property type="evidence" value="ECO:0007669"/>
    <property type="project" value="TreeGrafter"/>
</dbReference>
<evidence type="ECO:0000259" key="3">
    <source>
        <dbReference type="PROSITE" id="PS51797"/>
    </source>
</evidence>
<dbReference type="PROSITE" id="PS51797">
    <property type="entry name" value="TCTP_3"/>
    <property type="match status" value="1"/>
</dbReference>
<evidence type="ECO:0000313" key="4">
    <source>
        <dbReference type="EMBL" id="KGG52696.1"/>
    </source>
</evidence>
<name>A0A098VY42_9MICR</name>
<dbReference type="OrthoDB" id="10248936at2759"/>
<dbReference type="GO" id="GO:0005737">
    <property type="term" value="C:cytoplasm"/>
    <property type="evidence" value="ECO:0007669"/>
    <property type="project" value="TreeGrafter"/>
</dbReference>
<proteinExistence type="inferred from homology"/>
<organism evidence="4 5">
    <name type="scientific">Mitosporidium daphniae</name>
    <dbReference type="NCBI Taxonomy" id="1485682"/>
    <lineage>
        <taxon>Eukaryota</taxon>
        <taxon>Fungi</taxon>
        <taxon>Fungi incertae sedis</taxon>
        <taxon>Microsporidia</taxon>
        <taxon>Mitosporidium</taxon>
    </lineage>
</organism>
<feature type="domain" description="TCTP" evidence="3">
    <location>
        <begin position="1"/>
        <end position="170"/>
    </location>
</feature>
<dbReference type="PANTHER" id="PTHR11991:SF0">
    <property type="entry name" value="TRANSLATIONALLY-CONTROLLED TUMOR PROTEIN"/>
    <property type="match status" value="1"/>
</dbReference>
<dbReference type="GeneID" id="25258426"/>
<dbReference type="PANTHER" id="PTHR11991">
    <property type="entry name" value="TRANSLATIONALLY CONTROLLED TUMOR PROTEIN-RELATED"/>
    <property type="match status" value="1"/>
</dbReference>
<reference evidence="4 5" key="1">
    <citation type="submission" date="2014-04" db="EMBL/GenBank/DDBJ databases">
        <title>A new species of microsporidia sheds light on the evolution of extreme parasitism.</title>
        <authorList>
            <person name="Haag K.L."/>
            <person name="James T.Y."/>
            <person name="Larsson R."/>
            <person name="Schaer T.M."/>
            <person name="Refardt D."/>
            <person name="Pombert J.-F."/>
            <person name="Ebert D."/>
        </authorList>
    </citation>
    <scope>NUCLEOTIDE SEQUENCE [LARGE SCALE GENOMIC DNA]</scope>
    <source>
        <strain evidence="4 5">UGP3</strain>
        <tissue evidence="4">Spores</tissue>
    </source>
</reference>
<gene>
    <name evidence="4" type="ORF">DI09_142p90</name>
</gene>
<dbReference type="InterPro" id="IPR018103">
    <property type="entry name" value="Translation_control_tumour_CS"/>
</dbReference>
<dbReference type="HOGENOM" id="CLU_095877_0_1_1"/>
<sequence length="170" mass="19387">MLLYKDVITKDELASDSFCLKDEGFFYRIQTNYINKAGLKIDIGANPSAEGADADEGVCDSTSGDIVNDFIDSFRLQETSFDKKSYQHYIRGYLKAIKAYLSEKNATRVSEFEDLAKVHVRNIIENIDDFKFFNTESMDPDGMIIIMGYEDESKPPYALLFKDGCYTEKI</sequence>
<evidence type="ECO:0000256" key="1">
    <source>
        <dbReference type="ARBA" id="ARBA00014759"/>
    </source>
</evidence>
<dbReference type="Pfam" id="PF00838">
    <property type="entry name" value="TCTP"/>
    <property type="match status" value="1"/>
</dbReference>
<evidence type="ECO:0000313" key="5">
    <source>
        <dbReference type="Proteomes" id="UP000029725"/>
    </source>
</evidence>
<evidence type="ECO:0000256" key="2">
    <source>
        <dbReference type="PROSITE-ProRule" id="PRU01133"/>
    </source>
</evidence>
<dbReference type="RefSeq" id="XP_013239132.1">
    <property type="nucleotide sequence ID" value="XM_013383678.1"/>
</dbReference>
<dbReference type="InterPro" id="IPR018105">
    <property type="entry name" value="Translational_control_tumour_p"/>
</dbReference>
<dbReference type="InterPro" id="IPR011323">
    <property type="entry name" value="Mss4/transl-control_tumour"/>
</dbReference>
<dbReference type="InterPro" id="IPR011057">
    <property type="entry name" value="Mss4-like_sf"/>
</dbReference>
<dbReference type="Gene3D" id="2.170.150.10">
    <property type="entry name" value="Metal Binding Protein, Guanine Nucleotide Exchange Factor, Chain A"/>
    <property type="match status" value="1"/>
</dbReference>
<dbReference type="SUPFAM" id="SSF51316">
    <property type="entry name" value="Mss4-like"/>
    <property type="match status" value="1"/>
</dbReference>
<dbReference type="VEuPathDB" id="MicrosporidiaDB:DI09_142p90"/>
<dbReference type="EMBL" id="JMKJ01000047">
    <property type="protein sequence ID" value="KGG52696.1"/>
    <property type="molecule type" value="Genomic_DNA"/>
</dbReference>
<dbReference type="InterPro" id="IPR034737">
    <property type="entry name" value="TCTP"/>
</dbReference>
<keyword evidence="5" id="KW-1185">Reference proteome</keyword>
<protein>
    <recommendedName>
        <fullName evidence="1">Translationally-controlled tumor protein homolog</fullName>
    </recommendedName>
</protein>
<comment type="similarity">
    <text evidence="2">Belongs to the TCTP family.</text>
</comment>
<dbReference type="Proteomes" id="UP000029725">
    <property type="component" value="Unassembled WGS sequence"/>
</dbReference>